<feature type="region of interest" description="Disordered" evidence="5">
    <location>
        <begin position="750"/>
        <end position="774"/>
    </location>
</feature>
<evidence type="ECO:0000256" key="3">
    <source>
        <dbReference type="ARBA" id="ARBA00022801"/>
    </source>
</evidence>
<keyword evidence="9" id="KW-1185">Reference proteome</keyword>
<keyword evidence="6" id="KW-0732">Signal</keyword>
<accession>A0ABY3XEI8</accession>
<dbReference type="PROSITE" id="PS00138">
    <property type="entry name" value="SUBTILASE_SER"/>
    <property type="match status" value="1"/>
</dbReference>
<evidence type="ECO:0000256" key="5">
    <source>
        <dbReference type="SAM" id="MobiDB-lite"/>
    </source>
</evidence>
<feature type="region of interest" description="Disordered" evidence="5">
    <location>
        <begin position="33"/>
        <end position="62"/>
    </location>
</feature>
<dbReference type="Proteomes" id="UP000829194">
    <property type="component" value="Chromosome"/>
</dbReference>
<dbReference type="InterPro" id="IPR023828">
    <property type="entry name" value="Peptidase_S8_Ser-AS"/>
</dbReference>
<dbReference type="InterPro" id="IPR036852">
    <property type="entry name" value="Peptidase_S8/S53_dom_sf"/>
</dbReference>
<feature type="region of interest" description="Disordered" evidence="5">
    <location>
        <begin position="664"/>
        <end position="683"/>
    </location>
</feature>
<evidence type="ECO:0000256" key="4">
    <source>
        <dbReference type="ARBA" id="ARBA00022825"/>
    </source>
</evidence>
<dbReference type="InterPro" id="IPR050131">
    <property type="entry name" value="Peptidase_S8_subtilisin-like"/>
</dbReference>
<evidence type="ECO:0000313" key="9">
    <source>
        <dbReference type="Proteomes" id="UP000829194"/>
    </source>
</evidence>
<dbReference type="CDD" id="cd00306">
    <property type="entry name" value="Peptidases_S8_S53"/>
    <property type="match status" value="1"/>
</dbReference>
<dbReference type="PANTHER" id="PTHR43806:SF11">
    <property type="entry name" value="CEREVISIN-RELATED"/>
    <property type="match status" value="1"/>
</dbReference>
<name>A0ABY3XEI8_9GAMM</name>
<keyword evidence="2" id="KW-0645">Protease</keyword>
<dbReference type="Pfam" id="PF00082">
    <property type="entry name" value="Peptidase_S8"/>
    <property type="match status" value="1"/>
</dbReference>
<evidence type="ECO:0000313" key="8">
    <source>
        <dbReference type="EMBL" id="UNP29840.1"/>
    </source>
</evidence>
<evidence type="ECO:0000259" key="7">
    <source>
        <dbReference type="Pfam" id="PF00082"/>
    </source>
</evidence>
<dbReference type="RefSeq" id="WP_057941155.1">
    <property type="nucleotide sequence ID" value="NZ_CP011131.1"/>
</dbReference>
<feature type="signal peptide" evidence="6">
    <location>
        <begin position="1"/>
        <end position="19"/>
    </location>
</feature>
<dbReference type="Gene3D" id="3.40.50.200">
    <property type="entry name" value="Peptidase S8/S53 domain"/>
    <property type="match status" value="2"/>
</dbReference>
<organism evidence="8 9">
    <name type="scientific">Lysobacter gummosus</name>
    <dbReference type="NCBI Taxonomy" id="262324"/>
    <lineage>
        <taxon>Bacteria</taxon>
        <taxon>Pseudomonadati</taxon>
        <taxon>Pseudomonadota</taxon>
        <taxon>Gammaproteobacteria</taxon>
        <taxon>Lysobacterales</taxon>
        <taxon>Lysobacteraceae</taxon>
        <taxon>Lysobacter</taxon>
    </lineage>
</organism>
<evidence type="ECO:0000256" key="6">
    <source>
        <dbReference type="SAM" id="SignalP"/>
    </source>
</evidence>
<keyword evidence="4" id="KW-0720">Serine protease</keyword>
<dbReference type="SUPFAM" id="SSF52743">
    <property type="entry name" value="Subtilisin-like"/>
    <property type="match status" value="1"/>
</dbReference>
<sequence length="774" mass="80883">MKKVLSKKTALAMATACSAALLWSQLDADSLQGNQRQGAPAAGGYAGNRPSGPAIMPPTSMNVSYAAPTPRTPAQAKLGAGSLLQAVQALPQLQAWIAAQPGQTAQTAMREAQIAALDRAGIPERWRDGDRVKINVGLALDYRSIQDAQALTRATEALLSSLRGGGIQANAIIGSPSVEALVPVARLEWVAGLAGVAQLGLMQLPDVVAFSDGATASNVDHLRTLGDSAELPLELRTSLRGEGLTVAIIDMFDNNAGEVAELQNQNEWPSNTAQQADVIVMTGPAGKAFGANGNRHGNAVTEIAYDIAPNAKYRLYDIETIADWVNAIRDAANLDAQNQPLGEPRTQVITASVGLPGDVPGDGSSGSATLKGLYDALAAAANNGVIVVNAAGNHAQAHWDGDSDDGAGVNVAQDFDLATAGVQDTNIVRYSGDCTPVGKEISATLVWNDWASDTNAVDADYKLELLRWQDEVKKFGRDPATGRWGTYIVTPSGWVAAKESDRLQNGGNGQTPYEEIGYKVPADIATSQCSNGAKLALRVIRKSANAANFLRVFTGKIPLQYKQTERSILAPADSASVITVAALNAADSALETYSSRGPVLAPGGGRPAGQAPGNAKPDMGSFANVDTVTYGANTFNGTSSAAPHVAALALLGLQHQRQLTQATEPAALPNDATDEQKSERTSLLRQRRNDLATVTYDALALIAGTQGNDLGTAGFDTSFGNGRLKFHAKSKQCVLSALYAPAYRSLLPTQPSPLPEGQKSYDELAGSNTTECAN</sequence>
<dbReference type="EMBL" id="CP093547">
    <property type="protein sequence ID" value="UNP29840.1"/>
    <property type="molecule type" value="Genomic_DNA"/>
</dbReference>
<evidence type="ECO:0000256" key="2">
    <source>
        <dbReference type="ARBA" id="ARBA00022670"/>
    </source>
</evidence>
<dbReference type="InterPro" id="IPR000209">
    <property type="entry name" value="Peptidase_S8/S53_dom"/>
</dbReference>
<dbReference type="PANTHER" id="PTHR43806">
    <property type="entry name" value="PEPTIDASE S8"/>
    <property type="match status" value="1"/>
</dbReference>
<feature type="domain" description="Peptidase S8/S53" evidence="7">
    <location>
        <begin position="562"/>
        <end position="722"/>
    </location>
</feature>
<feature type="chain" id="PRO_5046564569" evidence="6">
    <location>
        <begin position="20"/>
        <end position="774"/>
    </location>
</feature>
<protein>
    <submittedName>
        <fullName evidence="8">S8 family serine peptidase</fullName>
    </submittedName>
</protein>
<keyword evidence="3" id="KW-0378">Hydrolase</keyword>
<comment type="similarity">
    <text evidence="1">Belongs to the peptidase S8 family.</text>
</comment>
<gene>
    <name evidence="8" type="ORF">MOV92_00700</name>
</gene>
<feature type="compositionally biased region" description="Basic and acidic residues" evidence="5">
    <location>
        <begin position="674"/>
        <end position="683"/>
    </location>
</feature>
<proteinExistence type="inferred from homology"/>
<evidence type="ECO:0000256" key="1">
    <source>
        <dbReference type="ARBA" id="ARBA00011073"/>
    </source>
</evidence>
<reference evidence="8 9" key="1">
    <citation type="submission" date="2022-03" db="EMBL/GenBank/DDBJ databases">
        <title>Complete genome sequence of Lysobacter capsici VKM B-2533 and Lysobacter gummosus 10.1.1, promising sources of lytic agents.</title>
        <authorList>
            <person name="Tarlachkov S.V."/>
            <person name="Kudryakova I.V."/>
            <person name="Afoshin A.S."/>
            <person name="Leontyevskaya E.A."/>
            <person name="Leontyevskaya N.V."/>
        </authorList>
    </citation>
    <scope>NUCLEOTIDE SEQUENCE [LARGE SCALE GENOMIC DNA]</scope>
    <source>
        <strain evidence="8 9">10.1.1</strain>
    </source>
</reference>